<keyword evidence="6" id="KW-1185">Reference proteome</keyword>
<dbReference type="GO" id="GO:0060090">
    <property type="term" value="F:molecular adaptor activity"/>
    <property type="evidence" value="ECO:0007669"/>
    <property type="project" value="TreeGrafter"/>
</dbReference>
<accession>A0A0M4D1Z1</accession>
<evidence type="ECO:0000256" key="4">
    <source>
        <dbReference type="SAM" id="MobiDB-lite"/>
    </source>
</evidence>
<dbReference type="PANTHER" id="PTHR45831:SF2">
    <property type="entry name" value="LD24721P"/>
    <property type="match status" value="1"/>
</dbReference>
<feature type="region of interest" description="Disordered" evidence="4">
    <location>
        <begin position="215"/>
        <end position="241"/>
    </location>
</feature>
<dbReference type="OrthoDB" id="9773829at2"/>
<feature type="repeat" description="TPR" evidence="3">
    <location>
        <begin position="57"/>
        <end position="90"/>
    </location>
</feature>
<dbReference type="GO" id="GO:0072380">
    <property type="term" value="C:TRC complex"/>
    <property type="evidence" value="ECO:0007669"/>
    <property type="project" value="TreeGrafter"/>
</dbReference>
<dbReference type="Proteomes" id="UP000057158">
    <property type="component" value="Chromosome"/>
</dbReference>
<dbReference type="RefSeq" id="WP_053550960.1">
    <property type="nucleotide sequence ID" value="NZ_CP010802.1"/>
</dbReference>
<dbReference type="SMART" id="SM00028">
    <property type="entry name" value="TPR"/>
    <property type="match status" value="4"/>
</dbReference>
<reference evidence="5 6" key="1">
    <citation type="submission" date="2015-07" db="EMBL/GenBank/DDBJ databases">
        <title>Isolation and Genomic Characterization of a Novel Halophilic Metal-Reducing Deltaproteobacterium from the Deep Subsurface.</title>
        <authorList>
            <person name="Badalamenti J.P."/>
            <person name="Summers Z.M."/>
            <person name="Gralnick J.A."/>
            <person name="Bond D.R."/>
        </authorList>
    </citation>
    <scope>NUCLEOTIDE SEQUENCE [LARGE SCALE GENOMIC DNA]</scope>
    <source>
        <strain evidence="5 6">WTL</strain>
    </source>
</reference>
<dbReference type="Pfam" id="PF14559">
    <property type="entry name" value="TPR_19"/>
    <property type="match status" value="1"/>
</dbReference>
<dbReference type="GO" id="GO:0016020">
    <property type="term" value="C:membrane"/>
    <property type="evidence" value="ECO:0007669"/>
    <property type="project" value="TreeGrafter"/>
</dbReference>
<evidence type="ECO:0000313" key="5">
    <source>
        <dbReference type="EMBL" id="ALC16908.1"/>
    </source>
</evidence>
<evidence type="ECO:0000256" key="3">
    <source>
        <dbReference type="PROSITE-ProRule" id="PRU00339"/>
    </source>
</evidence>
<dbReference type="PROSITE" id="PS50005">
    <property type="entry name" value="TPR"/>
    <property type="match status" value="2"/>
</dbReference>
<dbReference type="InterPro" id="IPR011990">
    <property type="entry name" value="TPR-like_helical_dom_sf"/>
</dbReference>
<dbReference type="Gene3D" id="1.25.40.10">
    <property type="entry name" value="Tetratricopeptide repeat domain"/>
    <property type="match status" value="2"/>
</dbReference>
<dbReference type="GO" id="GO:0006620">
    <property type="term" value="P:post-translational protein targeting to endoplasmic reticulum membrane"/>
    <property type="evidence" value="ECO:0007669"/>
    <property type="project" value="TreeGrafter"/>
</dbReference>
<sequence>MSDISLLGKIAGYTEILARDPRSTVFVPLSEAYRQMGMLDDALQIARQGVTALPGYCPGHISLGRVLAQRGDLSRAIAAFEAALAIEHDNLTAIKGLARVRILNRQPEEALQILLRGATINPGDEGVRKMLASLGPVHSRGAVVPEASLPDEPPTEKPAAGEPIATSTIAEIYVRQGLLKRAMKVYRDLLKIDPHNQEVRAKLIELKARVEAQEAQGTLGGGDLPAAQSSPAAEPSPTPETVFPKPTIAAVAAPVTAAAPRETRGEIHQRLLNRWLDAIARRREHV</sequence>
<keyword evidence="1" id="KW-0677">Repeat</keyword>
<feature type="compositionally biased region" description="Low complexity" evidence="4">
    <location>
        <begin position="225"/>
        <end position="241"/>
    </location>
</feature>
<feature type="repeat" description="TPR" evidence="3">
    <location>
        <begin position="163"/>
        <end position="196"/>
    </location>
</feature>
<dbReference type="InterPro" id="IPR047150">
    <property type="entry name" value="SGT"/>
</dbReference>
<keyword evidence="2 3" id="KW-0802">TPR repeat</keyword>
<evidence type="ECO:0000256" key="2">
    <source>
        <dbReference type="ARBA" id="ARBA00022803"/>
    </source>
</evidence>
<organism evidence="5 6">
    <name type="scientific">Desulfuromonas soudanensis</name>
    <dbReference type="NCBI Taxonomy" id="1603606"/>
    <lineage>
        <taxon>Bacteria</taxon>
        <taxon>Pseudomonadati</taxon>
        <taxon>Thermodesulfobacteriota</taxon>
        <taxon>Desulfuromonadia</taxon>
        <taxon>Desulfuromonadales</taxon>
        <taxon>Desulfuromonadaceae</taxon>
        <taxon>Desulfuromonas</taxon>
    </lineage>
</organism>
<dbReference type="AlphaFoldDB" id="A0A0M4D1Z1"/>
<dbReference type="InterPro" id="IPR019734">
    <property type="entry name" value="TPR_rpt"/>
</dbReference>
<dbReference type="Pfam" id="PF13428">
    <property type="entry name" value="TPR_14"/>
    <property type="match status" value="1"/>
</dbReference>
<evidence type="ECO:0000256" key="1">
    <source>
        <dbReference type="ARBA" id="ARBA00022737"/>
    </source>
</evidence>
<proteinExistence type="predicted"/>
<dbReference type="SUPFAM" id="SSF48452">
    <property type="entry name" value="TPR-like"/>
    <property type="match status" value="1"/>
</dbReference>
<dbReference type="PANTHER" id="PTHR45831">
    <property type="entry name" value="LD24721P"/>
    <property type="match status" value="1"/>
</dbReference>
<gene>
    <name evidence="5" type="ORF">DSOUD_2143</name>
</gene>
<dbReference type="PATRIC" id="fig|1603606.3.peg.2316"/>
<protein>
    <submittedName>
        <fullName evidence="5">Uncharacterized protein</fullName>
    </submittedName>
</protein>
<dbReference type="KEGG" id="des:DSOUD_2143"/>
<name>A0A0M4D1Z1_9BACT</name>
<dbReference type="STRING" id="1603606.DSOUD_2143"/>
<evidence type="ECO:0000313" key="6">
    <source>
        <dbReference type="Proteomes" id="UP000057158"/>
    </source>
</evidence>
<dbReference type="EMBL" id="CP010802">
    <property type="protein sequence ID" value="ALC16908.1"/>
    <property type="molecule type" value="Genomic_DNA"/>
</dbReference>